<reference evidence="1 2" key="1">
    <citation type="submission" date="2014-07" db="EMBL/GenBank/DDBJ databases">
        <title>Draft Genome Sequence of Gephyronic Acid Producer, Cystobacter violaceus Strain Cb vi76.</title>
        <authorList>
            <person name="Stevens D.C."/>
            <person name="Young J."/>
            <person name="Carmichael R."/>
            <person name="Tan J."/>
            <person name="Taylor R.E."/>
        </authorList>
    </citation>
    <scope>NUCLEOTIDE SEQUENCE [LARGE SCALE GENOMIC DNA]</scope>
    <source>
        <strain evidence="1 2">Cb vi76</strain>
    </source>
</reference>
<evidence type="ECO:0000313" key="1">
    <source>
        <dbReference type="EMBL" id="KFA87962.1"/>
    </source>
</evidence>
<organism evidence="1 2">
    <name type="scientific">Archangium violaceum Cb vi76</name>
    <dbReference type="NCBI Taxonomy" id="1406225"/>
    <lineage>
        <taxon>Bacteria</taxon>
        <taxon>Pseudomonadati</taxon>
        <taxon>Myxococcota</taxon>
        <taxon>Myxococcia</taxon>
        <taxon>Myxococcales</taxon>
        <taxon>Cystobacterineae</taxon>
        <taxon>Archangiaceae</taxon>
        <taxon>Archangium</taxon>
    </lineage>
</organism>
<proteinExistence type="predicted"/>
<gene>
    <name evidence="1" type="ORF">Q664_44370</name>
</gene>
<evidence type="ECO:0008006" key="3">
    <source>
        <dbReference type="Google" id="ProtNLM"/>
    </source>
</evidence>
<name>A0A084SHM7_9BACT</name>
<dbReference type="AlphaFoldDB" id="A0A084SHM7"/>
<protein>
    <recommendedName>
        <fullName evidence="3">RebB like protein</fullName>
    </recommendedName>
</protein>
<dbReference type="InterPro" id="IPR021070">
    <property type="entry name" value="Killing_trait_RebB"/>
</dbReference>
<sequence length="107" mass="10729">MTTPTAVNGQITDAVTQSNVKVLGDAPALALGHIYQTMAHSTGLSFQNAVTAQQQLNMAAQAATVQGVSLLYTLATAADGVATSKVGMSDLPTAIASLNAALKGSGR</sequence>
<dbReference type="Pfam" id="PF11747">
    <property type="entry name" value="RebB"/>
    <property type="match status" value="1"/>
</dbReference>
<accession>A0A084SHM7</accession>
<dbReference type="EMBL" id="JPMI01000311">
    <property type="protein sequence ID" value="KFA87962.1"/>
    <property type="molecule type" value="Genomic_DNA"/>
</dbReference>
<dbReference type="RefSeq" id="WP_043410404.1">
    <property type="nucleotide sequence ID" value="NZ_JPMI01000311.1"/>
</dbReference>
<evidence type="ECO:0000313" key="2">
    <source>
        <dbReference type="Proteomes" id="UP000028547"/>
    </source>
</evidence>
<comment type="caution">
    <text evidence="1">The sequence shown here is derived from an EMBL/GenBank/DDBJ whole genome shotgun (WGS) entry which is preliminary data.</text>
</comment>
<dbReference type="Proteomes" id="UP000028547">
    <property type="component" value="Unassembled WGS sequence"/>
</dbReference>